<feature type="compositionally biased region" description="Polar residues" evidence="1">
    <location>
        <begin position="27"/>
        <end position="36"/>
    </location>
</feature>
<evidence type="ECO:0000313" key="2">
    <source>
        <dbReference type="EMBL" id="KAK7470491.1"/>
    </source>
</evidence>
<dbReference type="EMBL" id="JBANRG010000002">
    <property type="protein sequence ID" value="KAK7470491.1"/>
    <property type="molecule type" value="Genomic_DNA"/>
</dbReference>
<keyword evidence="3" id="KW-1185">Reference proteome</keyword>
<reference evidence="2 3" key="1">
    <citation type="submission" date="2024-01" db="EMBL/GenBank/DDBJ databases">
        <title>A draft genome for the cacao thread blight pathogen Marasmiellus scandens.</title>
        <authorList>
            <person name="Baruah I.K."/>
            <person name="Leung J."/>
            <person name="Bukari Y."/>
            <person name="Amoako-Attah I."/>
            <person name="Meinhardt L.W."/>
            <person name="Bailey B.A."/>
            <person name="Cohen S.P."/>
        </authorList>
    </citation>
    <scope>NUCLEOTIDE SEQUENCE [LARGE SCALE GENOMIC DNA]</scope>
    <source>
        <strain evidence="2 3">GH-19</strain>
    </source>
</reference>
<accession>A0ABR1K6I3</accession>
<comment type="caution">
    <text evidence="2">The sequence shown here is derived from an EMBL/GenBank/DDBJ whole genome shotgun (WGS) entry which is preliminary data.</text>
</comment>
<evidence type="ECO:0000313" key="3">
    <source>
        <dbReference type="Proteomes" id="UP001498398"/>
    </source>
</evidence>
<name>A0ABR1K6I3_9AGAR</name>
<feature type="region of interest" description="Disordered" evidence="1">
    <location>
        <begin position="21"/>
        <end position="45"/>
    </location>
</feature>
<evidence type="ECO:0000256" key="1">
    <source>
        <dbReference type="SAM" id="MobiDB-lite"/>
    </source>
</evidence>
<dbReference type="Proteomes" id="UP001498398">
    <property type="component" value="Unassembled WGS sequence"/>
</dbReference>
<gene>
    <name evidence="2" type="ORF">VKT23_001917</name>
</gene>
<protein>
    <submittedName>
        <fullName evidence="2">Uncharacterized protein</fullName>
    </submittedName>
</protein>
<organism evidence="2 3">
    <name type="scientific">Marasmiellus scandens</name>
    <dbReference type="NCBI Taxonomy" id="2682957"/>
    <lineage>
        <taxon>Eukaryota</taxon>
        <taxon>Fungi</taxon>
        <taxon>Dikarya</taxon>
        <taxon>Basidiomycota</taxon>
        <taxon>Agaricomycotina</taxon>
        <taxon>Agaricomycetes</taxon>
        <taxon>Agaricomycetidae</taxon>
        <taxon>Agaricales</taxon>
        <taxon>Marasmiineae</taxon>
        <taxon>Omphalotaceae</taxon>
        <taxon>Marasmiellus</taxon>
    </lineage>
</organism>
<sequence length="289" mass="31598">MTAKQTPCDVFALLSISETYTPRRDTPSSLEEQSGYETDDEFSPSYPITVETLRLPLGYQVPSQPNLQPVQNLPSPPLIVLPSPSIRVTKQPRHTSQDFLIPVVPADHLDFELSPGGTLYPVIHKADANDDSPIPLRTPFHPTFKLSGSPFASPHPQPRPLPSATLVNKPISTSSYYSSPYRSLNFQPSLHCISESPTSPHPASILGIGNPHSVRSDFQNRRCASGPIDRNSSVAFPDFLRGLPKFKLPASPLEEVPLSPSSPHVCSPLKSPFLIREHDGGYFTCVSSS</sequence>
<proteinExistence type="predicted"/>